<dbReference type="STRING" id="390270.SAMN04488005_3093"/>
<dbReference type="RefSeq" id="WP_090201678.1">
    <property type="nucleotide sequence ID" value="NZ_FOYP01000003.1"/>
</dbReference>
<name>A0A1I6HXL3_9RHOB</name>
<evidence type="ECO:0000313" key="2">
    <source>
        <dbReference type="Proteomes" id="UP000199478"/>
    </source>
</evidence>
<organism evidence="1 2">
    <name type="scientific">Yoonia tamlensis</name>
    <dbReference type="NCBI Taxonomy" id="390270"/>
    <lineage>
        <taxon>Bacteria</taxon>
        <taxon>Pseudomonadati</taxon>
        <taxon>Pseudomonadota</taxon>
        <taxon>Alphaproteobacteria</taxon>
        <taxon>Rhodobacterales</taxon>
        <taxon>Paracoccaceae</taxon>
        <taxon>Yoonia</taxon>
    </lineage>
</organism>
<keyword evidence="2" id="KW-1185">Reference proteome</keyword>
<accession>A0A1I6HXL3</accession>
<reference evidence="2" key="1">
    <citation type="submission" date="2016-10" db="EMBL/GenBank/DDBJ databases">
        <authorList>
            <person name="Varghese N."/>
            <person name="Submissions S."/>
        </authorList>
    </citation>
    <scope>NUCLEOTIDE SEQUENCE [LARGE SCALE GENOMIC DNA]</scope>
    <source>
        <strain evidence="2">DSM 26879</strain>
    </source>
</reference>
<dbReference type="Proteomes" id="UP000199478">
    <property type="component" value="Unassembled WGS sequence"/>
</dbReference>
<gene>
    <name evidence="1" type="ORF">SAMN04488005_3093</name>
</gene>
<protein>
    <submittedName>
        <fullName evidence="1">Uncharacterized protein</fullName>
    </submittedName>
</protein>
<sequence>MTVPSANPGGAAVGQLSEQPPLTRYVAMYFRMWCDGPEGQTAVWQDLAAGLGERHGRTAMENLETLFDLCARYRRRPLMRHAVGCKCLGADEACFSHFVTTAAEGDNQDAMLIATLIVRADIAPLITPLAADFGRALKRMILQQMPPSRAYSQAIPATIH</sequence>
<proteinExistence type="predicted"/>
<evidence type="ECO:0000313" key="1">
    <source>
        <dbReference type="EMBL" id="SFR59167.1"/>
    </source>
</evidence>
<dbReference type="EMBL" id="FOYP01000003">
    <property type="protein sequence ID" value="SFR59167.1"/>
    <property type="molecule type" value="Genomic_DNA"/>
</dbReference>
<dbReference type="OrthoDB" id="7874397at2"/>
<dbReference type="AlphaFoldDB" id="A0A1I6HXL3"/>